<reference evidence="1" key="1">
    <citation type="submission" date="2020-08" db="EMBL/GenBank/DDBJ databases">
        <title>Genome sequencing and assembly of the red palm weevil Rhynchophorus ferrugineus.</title>
        <authorList>
            <person name="Dias G.B."/>
            <person name="Bergman C.M."/>
            <person name="Manee M."/>
        </authorList>
    </citation>
    <scope>NUCLEOTIDE SEQUENCE</scope>
    <source>
        <strain evidence="1">AA-2017</strain>
        <tissue evidence="1">Whole larva</tissue>
    </source>
</reference>
<dbReference type="OrthoDB" id="10017160at2759"/>
<protein>
    <recommendedName>
        <fullName evidence="3">Histone-lysine N-methyltransferase SETMAR</fullName>
    </recommendedName>
</protein>
<organism evidence="1 2">
    <name type="scientific">Rhynchophorus ferrugineus</name>
    <name type="common">Red palm weevil</name>
    <name type="synonym">Curculio ferrugineus</name>
    <dbReference type="NCBI Taxonomy" id="354439"/>
    <lineage>
        <taxon>Eukaryota</taxon>
        <taxon>Metazoa</taxon>
        <taxon>Ecdysozoa</taxon>
        <taxon>Arthropoda</taxon>
        <taxon>Hexapoda</taxon>
        <taxon>Insecta</taxon>
        <taxon>Pterygota</taxon>
        <taxon>Neoptera</taxon>
        <taxon>Endopterygota</taxon>
        <taxon>Coleoptera</taxon>
        <taxon>Polyphaga</taxon>
        <taxon>Cucujiformia</taxon>
        <taxon>Curculionidae</taxon>
        <taxon>Dryophthorinae</taxon>
        <taxon>Rhynchophorus</taxon>
    </lineage>
</organism>
<dbReference type="InterPro" id="IPR052709">
    <property type="entry name" value="Transposase-MT_Hybrid"/>
</dbReference>
<proteinExistence type="predicted"/>
<dbReference type="PANTHER" id="PTHR46060">
    <property type="entry name" value="MARINER MOS1 TRANSPOSASE-LIKE PROTEIN"/>
    <property type="match status" value="1"/>
</dbReference>
<comment type="caution">
    <text evidence="1">The sequence shown here is derived from an EMBL/GenBank/DDBJ whole genome shotgun (WGS) entry which is preliminary data.</text>
</comment>
<gene>
    <name evidence="1" type="ORF">GWI33_010254</name>
</gene>
<keyword evidence="2" id="KW-1185">Reference proteome</keyword>
<dbReference type="AlphaFoldDB" id="A0A834I8L9"/>
<dbReference type="Proteomes" id="UP000625711">
    <property type="component" value="Unassembled WGS sequence"/>
</dbReference>
<dbReference type="PANTHER" id="PTHR46060:SF1">
    <property type="entry name" value="MARINER MOS1 TRANSPOSASE-LIKE PROTEIN"/>
    <property type="match status" value="1"/>
</dbReference>
<evidence type="ECO:0008006" key="3">
    <source>
        <dbReference type="Google" id="ProtNLM"/>
    </source>
</evidence>
<sequence>MSTEDDERNILKISTECVHHIIHEYLGMRKLCVRWVPHELTFGQKRRRIDDSEQCLKVIKRKKIKFLPRYVTTDDTWRME</sequence>
<evidence type="ECO:0000313" key="1">
    <source>
        <dbReference type="EMBL" id="KAF7276485.1"/>
    </source>
</evidence>
<accession>A0A834I8L9</accession>
<name>A0A834I8L9_RHYFE</name>
<dbReference type="EMBL" id="JAACXV010006429">
    <property type="protein sequence ID" value="KAF7276485.1"/>
    <property type="molecule type" value="Genomic_DNA"/>
</dbReference>
<evidence type="ECO:0000313" key="2">
    <source>
        <dbReference type="Proteomes" id="UP000625711"/>
    </source>
</evidence>